<name>A0ABQ3QS51_9ACTN</name>
<evidence type="ECO:0000313" key="1">
    <source>
        <dbReference type="EMBL" id="GHI40082.1"/>
    </source>
</evidence>
<dbReference type="EMBL" id="BNDY01000017">
    <property type="protein sequence ID" value="GHI40082.1"/>
    <property type="molecule type" value="Genomic_DNA"/>
</dbReference>
<proteinExistence type="predicted"/>
<sequence length="49" mass="5414">MRIDDAMEPSGVAEVRVAVDDIMEVTMVEDPEAYGVRIRFDDVAVACRA</sequence>
<comment type="caution">
    <text evidence="1">The sequence shown here is derived from an EMBL/GenBank/DDBJ whole genome shotgun (WGS) entry which is preliminary data.</text>
</comment>
<accession>A0ABQ3QS51</accession>
<keyword evidence="2" id="KW-1185">Reference proteome</keyword>
<reference evidence="1" key="1">
    <citation type="submission" date="2024-05" db="EMBL/GenBank/DDBJ databases">
        <title>Whole genome shotgun sequence of Streptomyces violascens NBRC 12920.</title>
        <authorList>
            <person name="Komaki H."/>
            <person name="Tamura T."/>
        </authorList>
    </citation>
    <scope>NUCLEOTIDE SEQUENCE</scope>
    <source>
        <strain evidence="1">NBRC 12920</strain>
    </source>
</reference>
<protein>
    <submittedName>
        <fullName evidence="1">Uncharacterized protein</fullName>
    </submittedName>
</protein>
<gene>
    <name evidence="1" type="ORF">Sviol_44900</name>
</gene>
<dbReference type="Proteomes" id="UP001050808">
    <property type="component" value="Unassembled WGS sequence"/>
</dbReference>
<evidence type="ECO:0000313" key="2">
    <source>
        <dbReference type="Proteomes" id="UP001050808"/>
    </source>
</evidence>
<organism evidence="1 2">
    <name type="scientific">Streptomyces violascens</name>
    <dbReference type="NCBI Taxonomy" id="67381"/>
    <lineage>
        <taxon>Bacteria</taxon>
        <taxon>Bacillati</taxon>
        <taxon>Actinomycetota</taxon>
        <taxon>Actinomycetes</taxon>
        <taxon>Kitasatosporales</taxon>
        <taxon>Streptomycetaceae</taxon>
        <taxon>Streptomyces</taxon>
    </lineage>
</organism>